<gene>
    <name evidence="6" type="ORF">DEM25_009140</name>
</gene>
<dbReference type="EMBL" id="QFWV02000005">
    <property type="protein sequence ID" value="RKF06975.1"/>
    <property type="molecule type" value="Genomic_DNA"/>
</dbReference>
<comment type="caution">
    <text evidence="6">The sequence shown here is derived from an EMBL/GenBank/DDBJ whole genome shotgun (WGS) entry which is preliminary data.</text>
</comment>
<proteinExistence type="inferred from homology"/>
<dbReference type="InterPro" id="IPR003439">
    <property type="entry name" value="ABC_transporter-like_ATP-bd"/>
</dbReference>
<dbReference type="PROSITE" id="PS50893">
    <property type="entry name" value="ABC_TRANSPORTER_2"/>
    <property type="match status" value="1"/>
</dbReference>
<dbReference type="InterPro" id="IPR017871">
    <property type="entry name" value="ABC_transporter-like_CS"/>
</dbReference>
<dbReference type="PANTHER" id="PTHR42711:SF17">
    <property type="entry name" value="ABC TRANSPORTER ATP-BINDING PROTEIN"/>
    <property type="match status" value="1"/>
</dbReference>
<dbReference type="Gene3D" id="3.40.50.300">
    <property type="entry name" value="P-loop containing nucleotide triphosphate hydrolases"/>
    <property type="match status" value="1"/>
</dbReference>
<dbReference type="Proteomes" id="UP000246132">
    <property type="component" value="Unassembled WGS sequence"/>
</dbReference>
<evidence type="ECO:0000256" key="1">
    <source>
        <dbReference type="ARBA" id="ARBA00005417"/>
    </source>
</evidence>
<dbReference type="InterPro" id="IPR003593">
    <property type="entry name" value="AAA+_ATPase"/>
</dbReference>
<sequence>MTGRTATVPAISARGLGKRFGRIEALADLSLELRRGEALGLIGTNGAGKTTALTLLQGLRRADTGRAEIFGHPAGSVAARRHVGITPQNADFPEQMSARDVLAYAAAHFERPQPVGELVAAFGLERLVDRRMDGFSGGELRRVALALAFVGNPDLVFADEPTAGLDTGGQDMFKAYARAYVESGGSLLLTSHHWDEIEHICDRIVMIDRGRLLLEGTLDDIRRNAGRNRISFRIAESAPVPSWLDEHFQREGQRWSGVSADSDGLARRLIADLPALQDVHIEPLDLKETIAQMQMERTI</sequence>
<dbReference type="SMART" id="SM00382">
    <property type="entry name" value="AAA"/>
    <property type="match status" value="1"/>
</dbReference>
<keyword evidence="3" id="KW-0547">Nucleotide-binding</keyword>
<evidence type="ECO:0000313" key="6">
    <source>
        <dbReference type="EMBL" id="RKF06975.1"/>
    </source>
</evidence>
<keyword evidence="2" id="KW-0813">Transport</keyword>
<keyword evidence="4 6" id="KW-0067">ATP-binding</keyword>
<accession>A0A3A8AAS0</accession>
<organism evidence="6 7">
    <name type="scientific">Oceaniradius stylonematis</name>
    <dbReference type="NCBI Taxonomy" id="2184161"/>
    <lineage>
        <taxon>Bacteria</taxon>
        <taxon>Pseudomonadati</taxon>
        <taxon>Pseudomonadota</taxon>
        <taxon>Alphaproteobacteria</taxon>
        <taxon>Hyphomicrobiales</taxon>
        <taxon>Ahrensiaceae</taxon>
        <taxon>Oceaniradius</taxon>
    </lineage>
</organism>
<evidence type="ECO:0000259" key="5">
    <source>
        <dbReference type="PROSITE" id="PS50893"/>
    </source>
</evidence>
<dbReference type="CDD" id="cd03230">
    <property type="entry name" value="ABC_DR_subfamily_A"/>
    <property type="match status" value="1"/>
</dbReference>
<reference evidence="6 7" key="1">
    <citation type="journal article" date="2018" name="Int. J. Syst. Bacteriol.">
        <title>Oceaniradius stylonemae gen. nov., sp. nov., isolated from a red alga, Stylonema cornu-cervi.</title>
        <authorList>
            <person name="Jeong S."/>
        </authorList>
    </citation>
    <scope>NUCLEOTIDE SEQUENCE [LARGE SCALE GENOMIC DNA]</scope>
    <source>
        <strain evidence="6 7">StC1</strain>
    </source>
</reference>
<evidence type="ECO:0000313" key="7">
    <source>
        <dbReference type="Proteomes" id="UP000246132"/>
    </source>
</evidence>
<dbReference type="GO" id="GO:0005524">
    <property type="term" value="F:ATP binding"/>
    <property type="evidence" value="ECO:0007669"/>
    <property type="project" value="UniProtKB-KW"/>
</dbReference>
<feature type="domain" description="ABC transporter" evidence="5">
    <location>
        <begin position="11"/>
        <end position="234"/>
    </location>
</feature>
<name>A0A3A8AAS0_9HYPH</name>
<dbReference type="AlphaFoldDB" id="A0A3A8AAS0"/>
<evidence type="ECO:0000256" key="3">
    <source>
        <dbReference type="ARBA" id="ARBA00022741"/>
    </source>
</evidence>
<dbReference type="PROSITE" id="PS00211">
    <property type="entry name" value="ABC_TRANSPORTER_1"/>
    <property type="match status" value="1"/>
</dbReference>
<dbReference type="GO" id="GO:0016887">
    <property type="term" value="F:ATP hydrolysis activity"/>
    <property type="evidence" value="ECO:0007669"/>
    <property type="project" value="InterPro"/>
</dbReference>
<dbReference type="PANTHER" id="PTHR42711">
    <property type="entry name" value="ABC TRANSPORTER ATP-BINDING PROTEIN"/>
    <property type="match status" value="1"/>
</dbReference>
<dbReference type="InterPro" id="IPR027417">
    <property type="entry name" value="P-loop_NTPase"/>
</dbReference>
<keyword evidence="7" id="KW-1185">Reference proteome</keyword>
<protein>
    <submittedName>
        <fullName evidence="6">ABC transporter ATP-binding protein</fullName>
    </submittedName>
</protein>
<comment type="similarity">
    <text evidence="1">Belongs to the ABC transporter superfamily.</text>
</comment>
<dbReference type="InterPro" id="IPR050763">
    <property type="entry name" value="ABC_transporter_ATP-binding"/>
</dbReference>
<evidence type="ECO:0000256" key="2">
    <source>
        <dbReference type="ARBA" id="ARBA00022448"/>
    </source>
</evidence>
<dbReference type="Pfam" id="PF00005">
    <property type="entry name" value="ABC_tran"/>
    <property type="match status" value="1"/>
</dbReference>
<dbReference type="OrthoDB" id="9778547at2"/>
<dbReference type="SUPFAM" id="SSF52540">
    <property type="entry name" value="P-loop containing nucleoside triphosphate hydrolases"/>
    <property type="match status" value="1"/>
</dbReference>
<evidence type="ECO:0000256" key="4">
    <source>
        <dbReference type="ARBA" id="ARBA00022840"/>
    </source>
</evidence>